<evidence type="ECO:0000313" key="3">
    <source>
        <dbReference type="Proteomes" id="UP000070366"/>
    </source>
</evidence>
<name>A0A136Q330_9FIRM</name>
<gene>
    <name evidence="2" type="ORF">HMPREF3293_02340</name>
</gene>
<keyword evidence="3" id="KW-1185">Reference proteome</keyword>
<dbReference type="EMBL" id="LSZW01000063">
    <property type="protein sequence ID" value="KXK65083.1"/>
    <property type="molecule type" value="Genomic_DNA"/>
</dbReference>
<feature type="region of interest" description="Disordered" evidence="1">
    <location>
        <begin position="1"/>
        <end position="43"/>
    </location>
</feature>
<dbReference type="AlphaFoldDB" id="A0A136Q330"/>
<protein>
    <submittedName>
        <fullName evidence="2">Uncharacterized protein</fullName>
    </submittedName>
</protein>
<reference evidence="2 3" key="1">
    <citation type="submission" date="2016-02" db="EMBL/GenBank/DDBJ databases">
        <authorList>
            <person name="Wen L."/>
            <person name="He K."/>
            <person name="Yang H."/>
        </authorList>
    </citation>
    <scope>NUCLEOTIDE SEQUENCE [LARGE SCALE GENOMIC DNA]</scope>
    <source>
        <strain evidence="2 3">DSM 22607</strain>
    </source>
</reference>
<evidence type="ECO:0000313" key="2">
    <source>
        <dbReference type="EMBL" id="KXK65083.1"/>
    </source>
</evidence>
<evidence type="ECO:0000256" key="1">
    <source>
        <dbReference type="SAM" id="MobiDB-lite"/>
    </source>
</evidence>
<accession>A0A136Q330</accession>
<dbReference type="Proteomes" id="UP000070366">
    <property type="component" value="Unassembled WGS sequence"/>
</dbReference>
<organism evidence="2 3">
    <name type="scientific">Christensenella minuta</name>
    <dbReference type="NCBI Taxonomy" id="626937"/>
    <lineage>
        <taxon>Bacteria</taxon>
        <taxon>Bacillati</taxon>
        <taxon>Bacillota</taxon>
        <taxon>Clostridia</taxon>
        <taxon>Christensenellales</taxon>
        <taxon>Christensenellaceae</taxon>
        <taxon>Christensenella</taxon>
    </lineage>
</organism>
<proteinExistence type="predicted"/>
<comment type="caution">
    <text evidence="2">The sequence shown here is derived from an EMBL/GenBank/DDBJ whole genome shotgun (WGS) entry which is preliminary data.</text>
</comment>
<sequence length="43" mass="5085">MQKYDIRRPLETSKYRTPVNNNKSHRPCRRTGNAQYPRIPAGL</sequence>
<feature type="compositionally biased region" description="Basic and acidic residues" evidence="1">
    <location>
        <begin position="1"/>
        <end position="14"/>
    </location>
</feature>